<dbReference type="NCBIfam" id="TIGR04294">
    <property type="entry name" value="pre_pil_HX9DG"/>
    <property type="match status" value="1"/>
</dbReference>
<dbReference type="Pfam" id="PF07596">
    <property type="entry name" value="SBP_bac_10"/>
    <property type="match status" value="1"/>
</dbReference>
<dbReference type="InterPro" id="IPR027558">
    <property type="entry name" value="Pre_pil_HX9DG_C"/>
</dbReference>
<organism evidence="3 4">
    <name type="scientific">Planctopirus hydrillae</name>
    <dbReference type="NCBI Taxonomy" id="1841610"/>
    <lineage>
        <taxon>Bacteria</taxon>
        <taxon>Pseudomonadati</taxon>
        <taxon>Planctomycetota</taxon>
        <taxon>Planctomycetia</taxon>
        <taxon>Planctomycetales</taxon>
        <taxon>Planctomycetaceae</taxon>
        <taxon>Planctopirus</taxon>
    </lineage>
</organism>
<dbReference type="OrthoDB" id="286902at2"/>
<feature type="domain" description="DUF1559" evidence="2">
    <location>
        <begin position="41"/>
        <end position="315"/>
    </location>
</feature>
<dbReference type="NCBIfam" id="TIGR02532">
    <property type="entry name" value="IV_pilin_GFxxxE"/>
    <property type="match status" value="1"/>
</dbReference>
<dbReference type="PANTHER" id="PTHR30093:SF2">
    <property type="entry name" value="TYPE II SECRETION SYSTEM PROTEIN H"/>
    <property type="match status" value="1"/>
</dbReference>
<dbReference type="AlphaFoldDB" id="A0A1C3E7A6"/>
<dbReference type="EMBL" id="LYDR01000144">
    <property type="protein sequence ID" value="ODA29130.1"/>
    <property type="molecule type" value="Genomic_DNA"/>
</dbReference>
<accession>A0A1C3E7A6</accession>
<keyword evidence="4" id="KW-1185">Reference proteome</keyword>
<evidence type="ECO:0000313" key="4">
    <source>
        <dbReference type="Proteomes" id="UP000094828"/>
    </source>
</evidence>
<dbReference type="SUPFAM" id="SSF54523">
    <property type="entry name" value="Pili subunits"/>
    <property type="match status" value="1"/>
</dbReference>
<protein>
    <recommendedName>
        <fullName evidence="2">DUF1559 domain-containing protein</fullName>
    </recommendedName>
</protein>
<evidence type="ECO:0000259" key="2">
    <source>
        <dbReference type="Pfam" id="PF07596"/>
    </source>
</evidence>
<keyword evidence="1" id="KW-1133">Transmembrane helix</keyword>
<dbReference type="InterPro" id="IPR012902">
    <property type="entry name" value="N_methyl_site"/>
</dbReference>
<dbReference type="InterPro" id="IPR011453">
    <property type="entry name" value="DUF1559"/>
</dbReference>
<reference evidence="3 4" key="1">
    <citation type="submission" date="2016-05" db="EMBL/GenBank/DDBJ databases">
        <title>Genomic and physiological characterization of Planctopirus sp. isolated from fresh water lake.</title>
        <authorList>
            <person name="Subhash Y."/>
            <person name="Ramana C."/>
        </authorList>
    </citation>
    <scope>NUCLEOTIDE SEQUENCE [LARGE SCALE GENOMIC DNA]</scope>
    <source>
        <strain evidence="3 4">JC280</strain>
    </source>
</reference>
<sequence>MLTFSTTPEHPRSYRGFTLIELLVVIAIIAILIALLLPAVQQAREAARRTQCRNNLKQLGLAMHNYHDTHNILPPGSIMNVGNNGRPDVNWSDDNSWYPMIFPYIDQGPLYNAIDFRFALAAGGGTVAAVGSTYYGNDQAQKANIPGFGCPSDGVVIGEPGGGWAVARVNYVANFGNTDYGQRTKGTETFRGAPFGFQRGARMRDFQDGTSNTLLMSEVIAPDGLGWEGPLANAPYAGGAGYTGYFTPNSRSFDEIARRCPTTGQGTGLPGCTQVGNNPDDVVNNTIASRSRHTGGVHSLMGDGAVRFFSDNIDQAAWRSLSTTAGGETVGEL</sequence>
<comment type="caution">
    <text evidence="3">The sequence shown here is derived from an EMBL/GenBank/DDBJ whole genome shotgun (WGS) entry which is preliminary data.</text>
</comment>
<evidence type="ECO:0000313" key="3">
    <source>
        <dbReference type="EMBL" id="ODA29130.1"/>
    </source>
</evidence>
<dbReference type="PROSITE" id="PS00409">
    <property type="entry name" value="PROKAR_NTER_METHYL"/>
    <property type="match status" value="1"/>
</dbReference>
<evidence type="ECO:0000256" key="1">
    <source>
        <dbReference type="SAM" id="Phobius"/>
    </source>
</evidence>
<dbReference type="InterPro" id="IPR045584">
    <property type="entry name" value="Pilin-like"/>
</dbReference>
<name>A0A1C3E7A6_9PLAN</name>
<gene>
    <name evidence="3" type="ORF">A6X21_09985</name>
</gene>
<proteinExistence type="predicted"/>
<dbReference type="Pfam" id="PF07963">
    <property type="entry name" value="N_methyl"/>
    <property type="match status" value="1"/>
</dbReference>
<dbReference type="STRING" id="1841610.A6X21_09985"/>
<dbReference type="Gene3D" id="3.30.700.10">
    <property type="entry name" value="Glycoprotein, Type 4 Pilin"/>
    <property type="match status" value="1"/>
</dbReference>
<keyword evidence="1" id="KW-0812">Transmembrane</keyword>
<feature type="transmembrane region" description="Helical" evidence="1">
    <location>
        <begin position="20"/>
        <end position="40"/>
    </location>
</feature>
<keyword evidence="1" id="KW-0472">Membrane</keyword>
<dbReference type="RefSeq" id="WP_068850437.1">
    <property type="nucleotide sequence ID" value="NZ_LYDR01000144.1"/>
</dbReference>
<dbReference type="Proteomes" id="UP000094828">
    <property type="component" value="Unassembled WGS sequence"/>
</dbReference>
<dbReference type="PANTHER" id="PTHR30093">
    <property type="entry name" value="GENERAL SECRETION PATHWAY PROTEIN G"/>
    <property type="match status" value="1"/>
</dbReference>